<dbReference type="Proteomes" id="UP000244056">
    <property type="component" value="Chromosome"/>
</dbReference>
<dbReference type="KEGG" id="nsp:BMF81_02930"/>
<protein>
    <submittedName>
        <fullName evidence="2">tRNA(fMet)-specific endonuclease VapC</fullName>
        <ecNumber evidence="2">3.1.-.-</ecNumber>
    </submittedName>
</protein>
<dbReference type="GO" id="GO:0016787">
    <property type="term" value="F:hydrolase activity"/>
    <property type="evidence" value="ECO:0007669"/>
    <property type="project" value="UniProtKB-KW"/>
</dbReference>
<feature type="domain" description="PIN" evidence="1">
    <location>
        <begin position="6"/>
        <end position="137"/>
    </location>
</feature>
<organism evidence="2 3">
    <name type="scientific">Nodularia spumigena UHCC 0039</name>
    <dbReference type="NCBI Taxonomy" id="1914872"/>
    <lineage>
        <taxon>Bacteria</taxon>
        <taxon>Bacillati</taxon>
        <taxon>Cyanobacteriota</taxon>
        <taxon>Cyanophyceae</taxon>
        <taxon>Nostocales</taxon>
        <taxon>Nodulariaceae</taxon>
        <taxon>Nodularia</taxon>
    </lineage>
</organism>
<gene>
    <name evidence="2" type="primary">mvpA</name>
    <name evidence="2" type="ORF">BMF81_02930</name>
</gene>
<keyword evidence="2" id="KW-0540">Nuclease</keyword>
<dbReference type="GO" id="GO:0004519">
    <property type="term" value="F:endonuclease activity"/>
    <property type="evidence" value="ECO:0007669"/>
    <property type="project" value="UniProtKB-KW"/>
</dbReference>
<dbReference type="AlphaFoldDB" id="A0A2S0Q8T8"/>
<sequence>MANLYILDTDHLSLFQNKDPIVTQRISQENPENIALTVITLQEQMKGWLKEINKYNSQPFNSNNKLVWAYKGLADEIEFFKSIRLLTFDDRAYKIYQLLVIQKLKRIGTMDLRIASIAKSVNGIVVTRNRQDFQNVPNLVLEDWTIS</sequence>
<dbReference type="Gene3D" id="3.40.50.1010">
    <property type="entry name" value="5'-nuclease"/>
    <property type="match status" value="1"/>
</dbReference>
<keyword evidence="2" id="KW-0255">Endonuclease</keyword>
<evidence type="ECO:0000313" key="3">
    <source>
        <dbReference type="Proteomes" id="UP000244056"/>
    </source>
</evidence>
<dbReference type="Pfam" id="PF01850">
    <property type="entry name" value="PIN"/>
    <property type="match status" value="1"/>
</dbReference>
<dbReference type="EC" id="3.1.-.-" evidence="2"/>
<dbReference type="GeneID" id="78018216"/>
<dbReference type="RefSeq" id="WP_006196238.1">
    <property type="nucleotide sequence ID" value="NZ_CAWNZE010000001.1"/>
</dbReference>
<dbReference type="EMBL" id="CP020114">
    <property type="protein sequence ID" value="AVZ30869.1"/>
    <property type="molecule type" value="Genomic_DNA"/>
</dbReference>
<accession>A0A2S0Q8T8</accession>
<dbReference type="CDD" id="cd09881">
    <property type="entry name" value="PIN_VapC4-5_FitB-like"/>
    <property type="match status" value="1"/>
</dbReference>
<dbReference type="InterPro" id="IPR002716">
    <property type="entry name" value="PIN_dom"/>
</dbReference>
<evidence type="ECO:0000313" key="2">
    <source>
        <dbReference type="EMBL" id="AVZ30869.1"/>
    </source>
</evidence>
<proteinExistence type="predicted"/>
<evidence type="ECO:0000259" key="1">
    <source>
        <dbReference type="Pfam" id="PF01850"/>
    </source>
</evidence>
<reference evidence="2 3" key="1">
    <citation type="submission" date="2017-03" db="EMBL/GenBank/DDBJ databases">
        <title>Comparative genomics of the toxic Baltic Sea cyanobacteria Nodularia spumigena UHCC 0039 and its response on varying salinity.</title>
        <authorList>
            <person name="Teikari J.E."/>
        </authorList>
    </citation>
    <scope>NUCLEOTIDE SEQUENCE [LARGE SCALE GENOMIC DNA]</scope>
    <source>
        <strain evidence="2 3">UHCC 0039</strain>
    </source>
</reference>
<dbReference type="InterPro" id="IPR029060">
    <property type="entry name" value="PIN-like_dom_sf"/>
</dbReference>
<keyword evidence="2" id="KW-0378">Hydrolase</keyword>
<name>A0A2S0Q8T8_NODSP</name>
<dbReference type="SUPFAM" id="SSF88723">
    <property type="entry name" value="PIN domain-like"/>
    <property type="match status" value="1"/>
</dbReference>